<reference evidence="2" key="1">
    <citation type="submission" date="2013-08" db="EMBL/GenBank/DDBJ databases">
        <authorList>
            <person name="Mendez C."/>
            <person name="Richter M."/>
            <person name="Ferrer M."/>
            <person name="Sanchez J."/>
        </authorList>
    </citation>
    <scope>NUCLEOTIDE SEQUENCE</scope>
</reference>
<evidence type="ECO:0000313" key="2">
    <source>
        <dbReference type="EMBL" id="EQD45509.1"/>
    </source>
</evidence>
<proteinExistence type="predicted"/>
<dbReference type="InterPro" id="IPR002686">
    <property type="entry name" value="Transposase_17"/>
</dbReference>
<protein>
    <submittedName>
        <fullName evidence="2">Transposase IS200-family protein</fullName>
    </submittedName>
</protein>
<dbReference type="AlphaFoldDB" id="T1AXV8"/>
<dbReference type="EMBL" id="AUZY01008571">
    <property type="protein sequence ID" value="EQD45509.1"/>
    <property type="molecule type" value="Genomic_DNA"/>
</dbReference>
<evidence type="ECO:0000259" key="1">
    <source>
        <dbReference type="SMART" id="SM01321"/>
    </source>
</evidence>
<reference evidence="2" key="2">
    <citation type="journal article" date="2014" name="ISME J.">
        <title>Microbial stratification in low pH oxic and suboxic macroscopic growths along an acid mine drainage.</title>
        <authorList>
            <person name="Mendez-Garcia C."/>
            <person name="Mesa V."/>
            <person name="Sprenger R.R."/>
            <person name="Richter M."/>
            <person name="Diez M.S."/>
            <person name="Solano J."/>
            <person name="Bargiela R."/>
            <person name="Golyshina O.V."/>
            <person name="Manteca A."/>
            <person name="Ramos J.L."/>
            <person name="Gallego J.R."/>
            <person name="Llorente I."/>
            <person name="Martins Dos Santos V.A."/>
            <person name="Jensen O.N."/>
            <person name="Pelaez A.I."/>
            <person name="Sanchez J."/>
            <person name="Ferrer M."/>
        </authorList>
    </citation>
    <scope>NUCLEOTIDE SEQUENCE</scope>
</reference>
<dbReference type="GO" id="GO:0004803">
    <property type="term" value="F:transposase activity"/>
    <property type="evidence" value="ECO:0007669"/>
    <property type="project" value="InterPro"/>
</dbReference>
<dbReference type="SUPFAM" id="SSF143422">
    <property type="entry name" value="Transposase IS200-like"/>
    <property type="match status" value="1"/>
</dbReference>
<dbReference type="PANTHER" id="PTHR33360">
    <property type="entry name" value="TRANSPOSASE FOR INSERTION SEQUENCE ELEMENT IS200"/>
    <property type="match status" value="1"/>
</dbReference>
<organism evidence="2">
    <name type="scientific">mine drainage metagenome</name>
    <dbReference type="NCBI Taxonomy" id="410659"/>
    <lineage>
        <taxon>unclassified sequences</taxon>
        <taxon>metagenomes</taxon>
        <taxon>ecological metagenomes</taxon>
    </lineage>
</organism>
<dbReference type="SMART" id="SM01321">
    <property type="entry name" value="Y1_Tnp"/>
    <property type="match status" value="1"/>
</dbReference>
<sequence length="137" mass="16476">MEISNKEKEYHHEPHMVYSCQYHVIFCPKYRRSVLKDGIDLRLKELIMEKQDEYQYKILEMEVMPDHVHLLIDINPKRGVYHVVNQIKGYSSFVLRNEFPVLKRKIPTLWTHSKFISTVGSVTLEVVKKYIEEQKRV</sequence>
<gene>
    <name evidence="2" type="ORF">B1B_13032</name>
</gene>
<name>T1AXV8_9ZZZZ</name>
<dbReference type="PANTHER" id="PTHR33360:SF2">
    <property type="entry name" value="TRANSPOSASE FOR INSERTION SEQUENCE ELEMENT IS200"/>
    <property type="match status" value="1"/>
</dbReference>
<dbReference type="Pfam" id="PF01797">
    <property type="entry name" value="Y1_Tnp"/>
    <property type="match status" value="1"/>
</dbReference>
<dbReference type="GO" id="GO:0006313">
    <property type="term" value="P:DNA transposition"/>
    <property type="evidence" value="ECO:0007669"/>
    <property type="project" value="InterPro"/>
</dbReference>
<accession>T1AXV8</accession>
<comment type="caution">
    <text evidence="2">The sequence shown here is derived from an EMBL/GenBank/DDBJ whole genome shotgun (WGS) entry which is preliminary data.</text>
</comment>
<dbReference type="Gene3D" id="3.30.70.1290">
    <property type="entry name" value="Transposase IS200-like"/>
    <property type="match status" value="1"/>
</dbReference>
<dbReference type="NCBIfam" id="NF033573">
    <property type="entry name" value="transpos_IS200"/>
    <property type="match status" value="1"/>
</dbReference>
<feature type="domain" description="Transposase IS200-like" evidence="1">
    <location>
        <begin position="17"/>
        <end position="134"/>
    </location>
</feature>
<dbReference type="InterPro" id="IPR036515">
    <property type="entry name" value="Transposase_17_sf"/>
</dbReference>
<dbReference type="GO" id="GO:0003677">
    <property type="term" value="F:DNA binding"/>
    <property type="evidence" value="ECO:0007669"/>
    <property type="project" value="InterPro"/>
</dbReference>